<organism evidence="1 2">
    <name type="scientific">Bacillus phage vB_BcM_Sam46</name>
    <dbReference type="NCBI Taxonomy" id="2719179"/>
    <lineage>
        <taxon>Viruses</taxon>
        <taxon>Duplodnaviria</taxon>
        <taxon>Heunggongvirae</taxon>
        <taxon>Uroviricota</taxon>
        <taxon>Caudoviricetes</taxon>
        <taxon>Samaravirus</taxon>
        <taxon>Samaravirus sam46</taxon>
    </lineage>
</organism>
<keyword evidence="2" id="KW-1185">Reference proteome</keyword>
<dbReference type="Proteomes" id="UP000502921">
    <property type="component" value="Segment"/>
</dbReference>
<reference evidence="1 2" key="1">
    <citation type="submission" date="2019-10" db="EMBL/GenBank/DDBJ databases">
        <authorList>
            <person name="Piligrimova E."/>
            <person name="Kazantseva O."/>
            <person name="Shadrin A."/>
            <person name="Zagorodny V."/>
        </authorList>
    </citation>
    <scope>NUCLEOTIDE SEQUENCE [LARGE SCALE GENOMIC DNA]</scope>
</reference>
<protein>
    <submittedName>
        <fullName evidence="1">Uncharacterized protein</fullName>
    </submittedName>
</protein>
<sequence>MKWLCRIGFHKWKWSSSKVLPHRTEYVFKCTKCGRVEVKHKYNG</sequence>
<gene>
    <name evidence="1" type="ORF">Sam46_gp51</name>
</gene>
<dbReference type="EMBL" id="MN604698">
    <property type="protein sequence ID" value="QIQ61252.1"/>
    <property type="molecule type" value="Genomic_DNA"/>
</dbReference>
<evidence type="ECO:0000313" key="2">
    <source>
        <dbReference type="Proteomes" id="UP000502921"/>
    </source>
</evidence>
<accession>A0A6G9L9L0</accession>
<proteinExistence type="predicted"/>
<evidence type="ECO:0000313" key="1">
    <source>
        <dbReference type="EMBL" id="QIQ61252.1"/>
    </source>
</evidence>
<name>A0A6G9L9L0_9CAUD</name>